<comment type="caution">
    <text evidence="10">The sequence shown here is derived from an EMBL/GenBank/DDBJ whole genome shotgun (WGS) entry which is preliminary data.</text>
</comment>
<organism evidence="10 11">
    <name type="scientific">Sulfitobacter noctilucicola</name>
    <dbReference type="NCBI Taxonomy" id="1342301"/>
    <lineage>
        <taxon>Bacteria</taxon>
        <taxon>Pseudomonadati</taxon>
        <taxon>Pseudomonadota</taxon>
        <taxon>Alphaproteobacteria</taxon>
        <taxon>Rhodobacterales</taxon>
        <taxon>Roseobacteraceae</taxon>
        <taxon>Sulfitobacter</taxon>
    </lineage>
</organism>
<dbReference type="SFLD" id="SFLDG01129">
    <property type="entry name" value="C1.5:_HAD__Beta-PGM__Phosphata"/>
    <property type="match status" value="1"/>
</dbReference>
<keyword evidence="8" id="KW-0460">Magnesium</keyword>
<evidence type="ECO:0000256" key="8">
    <source>
        <dbReference type="ARBA" id="ARBA00022842"/>
    </source>
</evidence>
<dbReference type="Pfam" id="PF13419">
    <property type="entry name" value="HAD_2"/>
    <property type="match status" value="1"/>
</dbReference>
<dbReference type="GO" id="GO:0006281">
    <property type="term" value="P:DNA repair"/>
    <property type="evidence" value="ECO:0007669"/>
    <property type="project" value="TreeGrafter"/>
</dbReference>
<keyword evidence="9" id="KW-0119">Carbohydrate metabolism</keyword>
<dbReference type="PANTHER" id="PTHR43434">
    <property type="entry name" value="PHOSPHOGLYCOLATE PHOSPHATASE"/>
    <property type="match status" value="1"/>
</dbReference>
<evidence type="ECO:0000256" key="5">
    <source>
        <dbReference type="ARBA" id="ARBA00013078"/>
    </source>
</evidence>
<sequence length="219" mass="23177">MIPPKAIIFDLDGTLIHSAPDLHAAANVALASEGRDPLDLDTVISFIGNGVDALIAKSLDVTGGSDAALHVRALATFMAFYTQNMTTLTKAYPGVIAALNDFRDTGIPLGICTNKPVQPARDICDQMGLTAYFADITGAQDGQARKPDPAPLLASIDNLGVDPAQALYVGDSAVDYHTARNAHVSFRLFSKGYLNDPLPDLSESDSFDDWAAHGIPLPE</sequence>
<evidence type="ECO:0000313" key="10">
    <source>
        <dbReference type="EMBL" id="MBB4175304.1"/>
    </source>
</evidence>
<dbReference type="Proteomes" id="UP000565745">
    <property type="component" value="Unassembled WGS sequence"/>
</dbReference>
<dbReference type="GO" id="GO:0008967">
    <property type="term" value="F:phosphoglycolate phosphatase activity"/>
    <property type="evidence" value="ECO:0007669"/>
    <property type="project" value="UniProtKB-EC"/>
</dbReference>
<dbReference type="GO" id="GO:0005975">
    <property type="term" value="P:carbohydrate metabolic process"/>
    <property type="evidence" value="ECO:0007669"/>
    <property type="project" value="InterPro"/>
</dbReference>
<dbReference type="SUPFAM" id="SSF56784">
    <property type="entry name" value="HAD-like"/>
    <property type="match status" value="1"/>
</dbReference>
<comment type="cofactor">
    <cofactor evidence="2">
        <name>Mg(2+)</name>
        <dbReference type="ChEBI" id="CHEBI:18420"/>
    </cofactor>
</comment>
<evidence type="ECO:0000256" key="6">
    <source>
        <dbReference type="ARBA" id="ARBA00022723"/>
    </source>
</evidence>
<dbReference type="InterPro" id="IPR036412">
    <property type="entry name" value="HAD-like_sf"/>
</dbReference>
<dbReference type="InterPro" id="IPR006439">
    <property type="entry name" value="HAD-SF_hydro_IA"/>
</dbReference>
<comment type="similarity">
    <text evidence="4">Belongs to the HAD-like hydrolase superfamily. CbbY/CbbZ/Gph/YieH family.</text>
</comment>
<dbReference type="GO" id="GO:0005829">
    <property type="term" value="C:cytosol"/>
    <property type="evidence" value="ECO:0007669"/>
    <property type="project" value="TreeGrafter"/>
</dbReference>
<dbReference type="EMBL" id="JACIFU010000004">
    <property type="protein sequence ID" value="MBB4175304.1"/>
    <property type="molecule type" value="Genomic_DNA"/>
</dbReference>
<dbReference type="InterPro" id="IPR041492">
    <property type="entry name" value="HAD_2"/>
</dbReference>
<evidence type="ECO:0000256" key="1">
    <source>
        <dbReference type="ARBA" id="ARBA00000830"/>
    </source>
</evidence>
<evidence type="ECO:0000256" key="3">
    <source>
        <dbReference type="ARBA" id="ARBA00004818"/>
    </source>
</evidence>
<accession>A0A7W6MAB8</accession>
<evidence type="ECO:0000256" key="4">
    <source>
        <dbReference type="ARBA" id="ARBA00006171"/>
    </source>
</evidence>
<dbReference type="NCBIfam" id="TIGR01449">
    <property type="entry name" value="PGP_bact"/>
    <property type="match status" value="1"/>
</dbReference>
<dbReference type="EC" id="3.1.3.18" evidence="5"/>
<keyword evidence="6" id="KW-0479">Metal-binding</keyword>
<evidence type="ECO:0000256" key="2">
    <source>
        <dbReference type="ARBA" id="ARBA00001946"/>
    </source>
</evidence>
<dbReference type="GO" id="GO:0046872">
    <property type="term" value="F:metal ion binding"/>
    <property type="evidence" value="ECO:0007669"/>
    <property type="project" value="UniProtKB-KW"/>
</dbReference>
<dbReference type="InterPro" id="IPR023198">
    <property type="entry name" value="PGP-like_dom2"/>
</dbReference>
<gene>
    <name evidence="10" type="ORF">GGR93_003097</name>
</gene>
<dbReference type="InterPro" id="IPR023214">
    <property type="entry name" value="HAD_sf"/>
</dbReference>
<keyword evidence="11" id="KW-1185">Reference proteome</keyword>
<evidence type="ECO:0000256" key="9">
    <source>
        <dbReference type="ARBA" id="ARBA00023277"/>
    </source>
</evidence>
<comment type="catalytic activity">
    <reaction evidence="1">
        <text>2-phosphoglycolate + H2O = glycolate + phosphate</text>
        <dbReference type="Rhea" id="RHEA:14369"/>
        <dbReference type="ChEBI" id="CHEBI:15377"/>
        <dbReference type="ChEBI" id="CHEBI:29805"/>
        <dbReference type="ChEBI" id="CHEBI:43474"/>
        <dbReference type="ChEBI" id="CHEBI:58033"/>
        <dbReference type="EC" id="3.1.3.18"/>
    </reaction>
</comment>
<dbReference type="SFLD" id="SFLDS00003">
    <property type="entry name" value="Haloacid_Dehalogenase"/>
    <property type="match status" value="1"/>
</dbReference>
<comment type="pathway">
    <text evidence="3">Organic acid metabolism; glycolate biosynthesis; glycolate from 2-phosphoglycolate: step 1/1.</text>
</comment>
<dbReference type="Gene3D" id="1.10.150.240">
    <property type="entry name" value="Putative phosphatase, domain 2"/>
    <property type="match status" value="1"/>
</dbReference>
<dbReference type="Gene3D" id="3.40.50.1000">
    <property type="entry name" value="HAD superfamily/HAD-like"/>
    <property type="match status" value="1"/>
</dbReference>
<proteinExistence type="inferred from homology"/>
<evidence type="ECO:0000256" key="7">
    <source>
        <dbReference type="ARBA" id="ARBA00022801"/>
    </source>
</evidence>
<dbReference type="OrthoDB" id="9793014at2"/>
<keyword evidence="7 10" id="KW-0378">Hydrolase</keyword>
<dbReference type="PANTHER" id="PTHR43434:SF1">
    <property type="entry name" value="PHOSPHOGLYCOLATE PHOSPHATASE"/>
    <property type="match status" value="1"/>
</dbReference>
<dbReference type="RefSeq" id="WP_025056334.1">
    <property type="nucleotide sequence ID" value="NZ_JACIFU010000004.1"/>
</dbReference>
<dbReference type="AlphaFoldDB" id="A0A7W6MAB8"/>
<evidence type="ECO:0000313" key="11">
    <source>
        <dbReference type="Proteomes" id="UP000565745"/>
    </source>
</evidence>
<dbReference type="InterPro" id="IPR037512">
    <property type="entry name" value="PGPase_prok"/>
</dbReference>
<reference evidence="10 11" key="1">
    <citation type="submission" date="2020-08" db="EMBL/GenBank/DDBJ databases">
        <title>Genomic Encyclopedia of Type Strains, Phase IV (KMG-IV): sequencing the most valuable type-strain genomes for metagenomic binning, comparative biology and taxonomic classification.</title>
        <authorList>
            <person name="Goeker M."/>
        </authorList>
    </citation>
    <scope>NUCLEOTIDE SEQUENCE [LARGE SCALE GENOMIC DNA]</scope>
    <source>
        <strain evidence="10 11">DSM 101015</strain>
    </source>
</reference>
<dbReference type="NCBIfam" id="TIGR01549">
    <property type="entry name" value="HAD-SF-IA-v1"/>
    <property type="match status" value="1"/>
</dbReference>
<dbReference type="InterPro" id="IPR050155">
    <property type="entry name" value="HAD-like_hydrolase_sf"/>
</dbReference>
<protein>
    <recommendedName>
        <fullName evidence="5">phosphoglycolate phosphatase</fullName>
        <ecNumber evidence="5">3.1.3.18</ecNumber>
    </recommendedName>
</protein>
<name>A0A7W6MAB8_9RHOB</name>